<protein>
    <recommendedName>
        <fullName evidence="9">Family with sequence similarity 155 member A</fullName>
    </recommendedName>
</protein>
<keyword evidence="8" id="KW-1185">Reference proteome</keyword>
<evidence type="ECO:0008006" key="9">
    <source>
        <dbReference type="Google" id="ProtNLM"/>
    </source>
</evidence>
<comment type="similarity">
    <text evidence="6">Belongs to the NALF family.</text>
</comment>
<name>A0AAV7V609_PLEWA</name>
<dbReference type="GO" id="GO:0005886">
    <property type="term" value="C:plasma membrane"/>
    <property type="evidence" value="ECO:0007669"/>
    <property type="project" value="TreeGrafter"/>
</dbReference>
<dbReference type="EMBL" id="JANPWB010000003">
    <property type="protein sequence ID" value="KAJ1196939.1"/>
    <property type="molecule type" value="Genomic_DNA"/>
</dbReference>
<comment type="subcellular location">
    <subcellularLocation>
        <location evidence="1">Membrane</location>
        <topology evidence="1">Multi-pass membrane protein</topology>
    </subcellularLocation>
</comment>
<dbReference type="PANTHER" id="PTHR15819">
    <property type="entry name" value="TRANSMEMBRANE PROTEIN FAM155"/>
    <property type="match status" value="1"/>
</dbReference>
<organism evidence="7 8">
    <name type="scientific">Pleurodeles waltl</name>
    <name type="common">Iberian ribbed newt</name>
    <dbReference type="NCBI Taxonomy" id="8319"/>
    <lineage>
        <taxon>Eukaryota</taxon>
        <taxon>Metazoa</taxon>
        <taxon>Chordata</taxon>
        <taxon>Craniata</taxon>
        <taxon>Vertebrata</taxon>
        <taxon>Euteleostomi</taxon>
        <taxon>Amphibia</taxon>
        <taxon>Batrachia</taxon>
        <taxon>Caudata</taxon>
        <taxon>Salamandroidea</taxon>
        <taxon>Salamandridae</taxon>
        <taxon>Pleurodelinae</taxon>
        <taxon>Pleurodeles</taxon>
    </lineage>
</organism>
<gene>
    <name evidence="7" type="ORF">NDU88_000802</name>
</gene>
<evidence type="ECO:0000256" key="1">
    <source>
        <dbReference type="ARBA" id="ARBA00004141"/>
    </source>
</evidence>
<evidence type="ECO:0000313" key="8">
    <source>
        <dbReference type="Proteomes" id="UP001066276"/>
    </source>
</evidence>
<keyword evidence="3" id="KW-1133">Transmembrane helix</keyword>
<evidence type="ECO:0000256" key="5">
    <source>
        <dbReference type="ARBA" id="ARBA00023180"/>
    </source>
</evidence>
<keyword evidence="4" id="KW-0472">Membrane</keyword>
<evidence type="ECO:0000256" key="6">
    <source>
        <dbReference type="ARBA" id="ARBA00029445"/>
    </source>
</evidence>
<dbReference type="PANTHER" id="PTHR15819:SF8">
    <property type="entry name" value="NALCN CHANNEL AUXILIARY FACTOR 2"/>
    <property type="match status" value="1"/>
</dbReference>
<dbReference type="InterPro" id="IPR055288">
    <property type="entry name" value="NALCN_aux_factor_1/2"/>
</dbReference>
<dbReference type="AlphaFoldDB" id="A0AAV7V609"/>
<sequence>MISGTWMFPREDEAALRICRDPRESEAPRTGPERAQRWRLSPAYLLFLTALLSDRLWLCTGTRQRDKARGLAHEALLGAGTPSNRNSLCEPLFLGNLSRPAAAAAPHTLPCPGAPLDSACTKLYSLQRLWEALSPPSAPTSSVFSFSSKRNFLKAYFRNFSLPFCDSYSMADILLGMAAPESLDCSLDSLMRDFSAAAASLSSSPAGPMEGEVCGGCLRAYQRLDQHAQEKYEEFDSVLDKYLQSQEYSVRSCVGDCKEEYCRSRRESTCVPEGPLRQSAVRVMSSAFTRALTSAGAIFPALRPLAPGAWKRLAALCARQRKEPLMRKGVSAV</sequence>
<evidence type="ECO:0000256" key="2">
    <source>
        <dbReference type="ARBA" id="ARBA00022692"/>
    </source>
</evidence>
<keyword evidence="2" id="KW-0812">Transmembrane</keyword>
<comment type="caution">
    <text evidence="7">The sequence shown here is derived from an EMBL/GenBank/DDBJ whole genome shotgun (WGS) entry which is preliminary data.</text>
</comment>
<dbReference type="Proteomes" id="UP001066276">
    <property type="component" value="Chromosome 2_1"/>
</dbReference>
<dbReference type="GO" id="GO:0015275">
    <property type="term" value="F:stretch-activated, monoatomic cation-selective, calcium channel activity"/>
    <property type="evidence" value="ECO:0007669"/>
    <property type="project" value="TreeGrafter"/>
</dbReference>
<reference evidence="7" key="1">
    <citation type="journal article" date="2022" name="bioRxiv">
        <title>Sequencing and chromosome-scale assembly of the giantPleurodeles waltlgenome.</title>
        <authorList>
            <person name="Brown T."/>
            <person name="Elewa A."/>
            <person name="Iarovenko S."/>
            <person name="Subramanian E."/>
            <person name="Araus A.J."/>
            <person name="Petzold A."/>
            <person name="Susuki M."/>
            <person name="Suzuki K.-i.T."/>
            <person name="Hayashi T."/>
            <person name="Toyoda A."/>
            <person name="Oliveira C."/>
            <person name="Osipova E."/>
            <person name="Leigh N.D."/>
            <person name="Simon A."/>
            <person name="Yun M.H."/>
        </authorList>
    </citation>
    <scope>NUCLEOTIDE SEQUENCE</scope>
    <source>
        <strain evidence="7">20211129_DDA</strain>
        <tissue evidence="7">Liver</tissue>
    </source>
</reference>
<evidence type="ECO:0000313" key="7">
    <source>
        <dbReference type="EMBL" id="KAJ1196939.1"/>
    </source>
</evidence>
<accession>A0AAV7V609</accession>
<dbReference type="GO" id="GO:0098703">
    <property type="term" value="P:calcium ion import across plasma membrane"/>
    <property type="evidence" value="ECO:0007669"/>
    <property type="project" value="TreeGrafter"/>
</dbReference>
<proteinExistence type="inferred from homology"/>
<evidence type="ECO:0000256" key="3">
    <source>
        <dbReference type="ARBA" id="ARBA00022989"/>
    </source>
</evidence>
<keyword evidence="5" id="KW-0325">Glycoprotein</keyword>
<evidence type="ECO:0000256" key="4">
    <source>
        <dbReference type="ARBA" id="ARBA00023136"/>
    </source>
</evidence>